<evidence type="ECO:0000313" key="1">
    <source>
        <dbReference type="EMBL" id="QHT26090.1"/>
    </source>
</evidence>
<accession>A0A6C0EC35</accession>
<organism evidence="1">
    <name type="scientific">viral metagenome</name>
    <dbReference type="NCBI Taxonomy" id="1070528"/>
    <lineage>
        <taxon>unclassified sequences</taxon>
        <taxon>metagenomes</taxon>
        <taxon>organismal metagenomes</taxon>
    </lineage>
</organism>
<protein>
    <submittedName>
        <fullName evidence="1">Uncharacterized protein</fullName>
    </submittedName>
</protein>
<name>A0A6C0EC35_9ZZZZ</name>
<proteinExistence type="predicted"/>
<dbReference type="EMBL" id="MN739778">
    <property type="protein sequence ID" value="QHT26090.1"/>
    <property type="molecule type" value="Genomic_DNA"/>
</dbReference>
<dbReference type="AlphaFoldDB" id="A0A6C0EC35"/>
<sequence>MNDSDNNLISEPETNINKLLISNPKKYPKSSKGNQCIGKCYPAGTKIVHPITLEFVTNTNYPFCPVNNEDSPIEPCMIPVNKNQISDKDLEYETIVPNLNFDIEKFIKIYYKIFTFEEMIQWLEVNKYKSLQTKLRVLNMALSCYGNTIDIIDSRLAEFIIEIIKKKYLLTMYYKLYGYINVTDDKVHFSDVISNKLDIEERMKERIQYMLTFVTTEEITKFTIKYIRNRKTELENIIDNVDAMITDFIIYFENKIRTTLKI</sequence>
<reference evidence="1" key="1">
    <citation type="journal article" date="2020" name="Nature">
        <title>Giant virus diversity and host interactions through global metagenomics.</title>
        <authorList>
            <person name="Schulz F."/>
            <person name="Roux S."/>
            <person name="Paez-Espino D."/>
            <person name="Jungbluth S."/>
            <person name="Walsh D.A."/>
            <person name="Denef V.J."/>
            <person name="McMahon K.D."/>
            <person name="Konstantinidis K.T."/>
            <person name="Eloe-Fadrosh E.A."/>
            <person name="Kyrpides N.C."/>
            <person name="Woyke T."/>
        </authorList>
    </citation>
    <scope>NUCLEOTIDE SEQUENCE</scope>
    <source>
        <strain evidence="1">GVMAG-M-3300023179-27</strain>
    </source>
</reference>